<reference evidence="2 3" key="1">
    <citation type="journal article" date="2019" name="Int. J. Syst. Evol. Microbiol.">
        <title>The Global Catalogue of Microorganisms (GCM) 10K type strain sequencing project: providing services to taxonomists for standard genome sequencing and annotation.</title>
        <authorList>
            <consortium name="The Broad Institute Genomics Platform"/>
            <consortium name="The Broad Institute Genome Sequencing Center for Infectious Disease"/>
            <person name="Wu L."/>
            <person name="Ma J."/>
        </authorList>
    </citation>
    <scope>NUCLEOTIDE SEQUENCE [LARGE SCALE GENOMIC DNA]</scope>
    <source>
        <strain evidence="2 3">LMG 29247</strain>
    </source>
</reference>
<organism evidence="2 3">
    <name type="scientific">Natrinema soli</name>
    <dbReference type="NCBI Taxonomy" id="1930624"/>
    <lineage>
        <taxon>Archaea</taxon>
        <taxon>Methanobacteriati</taxon>
        <taxon>Methanobacteriota</taxon>
        <taxon>Stenosarchaea group</taxon>
        <taxon>Halobacteria</taxon>
        <taxon>Halobacteriales</taxon>
        <taxon>Natrialbaceae</taxon>
        <taxon>Natrinema</taxon>
    </lineage>
</organism>
<proteinExistence type="predicted"/>
<feature type="region of interest" description="Disordered" evidence="1">
    <location>
        <begin position="57"/>
        <end position="144"/>
    </location>
</feature>
<accession>A0ABD5SLQ5</accession>
<feature type="compositionally biased region" description="Basic and acidic residues" evidence="1">
    <location>
        <begin position="128"/>
        <end position="144"/>
    </location>
</feature>
<evidence type="ECO:0000256" key="1">
    <source>
        <dbReference type="SAM" id="MobiDB-lite"/>
    </source>
</evidence>
<evidence type="ECO:0000313" key="3">
    <source>
        <dbReference type="Proteomes" id="UP001596383"/>
    </source>
</evidence>
<feature type="compositionally biased region" description="Acidic residues" evidence="1">
    <location>
        <begin position="114"/>
        <end position="127"/>
    </location>
</feature>
<protein>
    <submittedName>
        <fullName evidence="2">Uncharacterized protein</fullName>
    </submittedName>
</protein>
<name>A0ABD5SLQ5_9EURY</name>
<evidence type="ECO:0000313" key="2">
    <source>
        <dbReference type="EMBL" id="MFC6764586.1"/>
    </source>
</evidence>
<keyword evidence="3" id="KW-1185">Reference proteome</keyword>
<dbReference type="EMBL" id="JBHSWV010000091">
    <property type="protein sequence ID" value="MFC6764586.1"/>
    <property type="molecule type" value="Genomic_DNA"/>
</dbReference>
<dbReference type="AlphaFoldDB" id="A0ABD5SLQ5"/>
<comment type="caution">
    <text evidence="2">The sequence shown here is derived from an EMBL/GenBank/DDBJ whole genome shotgun (WGS) entry which is preliminary data.</text>
</comment>
<dbReference type="Proteomes" id="UP001596383">
    <property type="component" value="Unassembled WGS sequence"/>
</dbReference>
<dbReference type="RefSeq" id="WP_273737647.1">
    <property type="nucleotide sequence ID" value="NZ_JAQIVI010000091.1"/>
</dbReference>
<feature type="compositionally biased region" description="Basic and acidic residues" evidence="1">
    <location>
        <begin position="64"/>
        <end position="88"/>
    </location>
</feature>
<sequence length="144" mass="16039">MRVIREDDDAGRQPEFEGIVVNRDPLTLSDGTDEVVYEDIDADVGLGHRVTIADGLLVDEDATDDRPSKPRPPAEYDGGRIPYSERGDGQPVSEWRFAAERNRDAPPMSVLEPNPEDCEPNDPEPPVDSDRHYEAGIEQEMGDH</sequence>
<gene>
    <name evidence="2" type="ORF">ACFQE6_05935</name>
</gene>